<dbReference type="STRING" id="408657.SAMN04487995_3755"/>
<feature type="domain" description="YopA central" evidence="1">
    <location>
        <begin position="123"/>
        <end position="258"/>
    </location>
</feature>
<dbReference type="RefSeq" id="WP_090337752.1">
    <property type="nucleotide sequence ID" value="NZ_FNXY01000005.1"/>
</dbReference>
<dbReference type="InterPro" id="IPR058684">
    <property type="entry name" value="YopA_M"/>
</dbReference>
<sequence length="458" mass="52470">MNHPVEDLSKDLPSLLNNGVMMSHANQEILIFKGIYILKTANIEIEIDGEIWFMWLPDFKARFYGNPLVNIDFYNLTLLIDRKEIVINGEVFGDVSGVDVKTGLGVIEGRISISNTSYLGDISQMVDRITFSIPNLKEFIGLPVKYKSENNTVSISQSRIFLEDGEYQIIIDRCSNYSDLHTSLKANGGYIIQYNGELRKKNGLLNYDDGREVLHCLNRFLHLLNGINTSAIFLKGWKSSILKWGDYTPYVVRPYKYVYSWSTIDTFEHIGHTWNKFRKYWLSIDDRSILISIIHWYVEANINSAFIEGSIVMAQAALEGLFNWIIIENDPAVNAVLAKKLENKNAEAKLFLLLKKIELKNGIPESLSHLVGIKPRIKNGPTAIIEIRNALVHGNRGKRRNLNLINSDVRIEVLRLSLWYIELLLLHALEYDSKYFNRCSQSFPNGMPEPLPWSNTHT</sequence>
<dbReference type="AlphaFoldDB" id="A0A1H6X1F4"/>
<proteinExistence type="predicted"/>
<keyword evidence="3" id="KW-1185">Reference proteome</keyword>
<organism evidence="2 3">
    <name type="scientific">Dyadobacter koreensis</name>
    <dbReference type="NCBI Taxonomy" id="408657"/>
    <lineage>
        <taxon>Bacteria</taxon>
        <taxon>Pseudomonadati</taxon>
        <taxon>Bacteroidota</taxon>
        <taxon>Cytophagia</taxon>
        <taxon>Cytophagales</taxon>
        <taxon>Spirosomataceae</taxon>
        <taxon>Dyadobacter</taxon>
    </lineage>
</organism>
<dbReference type="EMBL" id="FNXY01000005">
    <property type="protein sequence ID" value="SEJ20447.1"/>
    <property type="molecule type" value="Genomic_DNA"/>
</dbReference>
<gene>
    <name evidence="2" type="ORF">SAMN04487995_3755</name>
</gene>
<evidence type="ECO:0000313" key="3">
    <source>
        <dbReference type="Proteomes" id="UP000199532"/>
    </source>
</evidence>
<evidence type="ECO:0000259" key="1">
    <source>
        <dbReference type="Pfam" id="PF26308"/>
    </source>
</evidence>
<dbReference type="Proteomes" id="UP000199532">
    <property type="component" value="Unassembled WGS sequence"/>
</dbReference>
<reference evidence="2 3" key="1">
    <citation type="submission" date="2016-10" db="EMBL/GenBank/DDBJ databases">
        <authorList>
            <person name="de Groot N.N."/>
        </authorList>
    </citation>
    <scope>NUCLEOTIDE SEQUENCE [LARGE SCALE GENOMIC DNA]</scope>
    <source>
        <strain evidence="2 3">DSM 19938</strain>
    </source>
</reference>
<protein>
    <recommendedName>
        <fullName evidence="1">YopA central domain-containing protein</fullName>
    </recommendedName>
</protein>
<dbReference type="OrthoDB" id="795065at2"/>
<evidence type="ECO:0000313" key="2">
    <source>
        <dbReference type="EMBL" id="SEJ20447.1"/>
    </source>
</evidence>
<accession>A0A1H6X1F4</accession>
<dbReference type="Pfam" id="PF26308">
    <property type="entry name" value="YopA_M"/>
    <property type="match status" value="1"/>
</dbReference>
<name>A0A1H6X1F4_9BACT</name>